<accession>A0ABZ2PKT0</accession>
<gene>
    <name evidence="1" type="ORF">WDS16_21380</name>
</gene>
<organism evidence="1 2">
    <name type="scientific">Rhodococcus sovatensis</name>
    <dbReference type="NCBI Taxonomy" id="1805840"/>
    <lineage>
        <taxon>Bacteria</taxon>
        <taxon>Bacillati</taxon>
        <taxon>Actinomycetota</taxon>
        <taxon>Actinomycetes</taxon>
        <taxon>Mycobacteriales</taxon>
        <taxon>Nocardiaceae</taxon>
        <taxon>Rhodococcus</taxon>
    </lineage>
</organism>
<keyword evidence="2" id="KW-1185">Reference proteome</keyword>
<dbReference type="EMBL" id="CP147846">
    <property type="protein sequence ID" value="WXG67748.1"/>
    <property type="molecule type" value="Genomic_DNA"/>
</dbReference>
<reference evidence="1 2" key="1">
    <citation type="submission" date="2024-03" db="EMBL/GenBank/DDBJ databases">
        <title>Natural products discovery in diverse microorganisms through a two-stage MS feature dereplication strategy.</title>
        <authorList>
            <person name="Zhang R."/>
        </authorList>
    </citation>
    <scope>NUCLEOTIDE SEQUENCE [LARGE SCALE GENOMIC DNA]</scope>
    <source>
        <strain evidence="1 2">18930</strain>
    </source>
</reference>
<protein>
    <submittedName>
        <fullName evidence="1">Uncharacterized protein</fullName>
    </submittedName>
</protein>
<dbReference type="Proteomes" id="UP001432000">
    <property type="component" value="Chromosome"/>
</dbReference>
<sequence>MPIRFHVTSVANRESIQMHGLDYRKMGAARGIAGSRRAEQKGCFLSSDPGERDWFVRMNNTGGPVDVWEVSGVEDNELTVSPEGFYYRPGIVPVDRIRLAQRDIL</sequence>
<evidence type="ECO:0000313" key="1">
    <source>
        <dbReference type="EMBL" id="WXG67748.1"/>
    </source>
</evidence>
<evidence type="ECO:0000313" key="2">
    <source>
        <dbReference type="Proteomes" id="UP001432000"/>
    </source>
</evidence>
<name>A0ABZ2PKT0_9NOCA</name>
<proteinExistence type="predicted"/>
<dbReference type="RefSeq" id="WP_338887500.1">
    <property type="nucleotide sequence ID" value="NZ_CP147846.1"/>
</dbReference>